<feature type="binding site" evidence="11">
    <location>
        <begin position="170"/>
        <end position="177"/>
    </location>
    <ligand>
        <name>NAD(+)</name>
        <dbReference type="ChEBI" id="CHEBI:57540"/>
    </ligand>
</feature>
<evidence type="ECO:0000256" key="13">
    <source>
        <dbReference type="RuleBase" id="RU003692"/>
    </source>
</evidence>
<dbReference type="InterPro" id="IPR004099">
    <property type="entry name" value="Pyr_nucl-diS_OxRdtase_dimer"/>
</dbReference>
<evidence type="ECO:0000256" key="2">
    <source>
        <dbReference type="ARBA" id="ARBA00012608"/>
    </source>
</evidence>
<sequence>MIHCDIIVIGAGPGGYETAARAAANGLDAIIVERDQPGGTCLNRGCIPTKALCRSAEVAVTVREAFDYGVSTSGFTLDYAAACARRDAVVGELRQGVVTLLGGVRTVVGEARFTGERTVAVGDEVFTAPMVVIATGSCPAPLCAEGSELAVDSDRVLEMDRLPAEITIVGGGVIGMEFASIFAAFGSKVSVLEYCQEILPPFDREIAKRLRMAMKRRGVDVTVQASVSRISKADDGRMSVDYVSKGKERTIVTDMVVSAVGRRPVLPEGLDKAGVELTERGFIWVDGSMQTSAPGVYAIGDVNGLCMLAHAAAAQGRVILGERVDLDVMPSAVFTMPECAMVGLTEQQCADNVTEYVAATVTFRSNGKAMATGDAEGLVKVIVGKTDRRILGCHICGQHASDLIQEVAVAMVADVDSSRFAAVVHGHPTLSECVAAAVEKADKAARGS</sequence>
<dbReference type="GO" id="GO:0004148">
    <property type="term" value="F:dihydrolipoyl dehydrogenase (NADH) activity"/>
    <property type="evidence" value="ECO:0007669"/>
    <property type="project" value="UniProtKB-EC"/>
</dbReference>
<name>A0A2V1IQF2_9BACT</name>
<dbReference type="SUPFAM" id="SSF51905">
    <property type="entry name" value="FAD/NAD(P)-binding domain"/>
    <property type="match status" value="1"/>
</dbReference>
<dbReference type="Gene3D" id="3.50.50.60">
    <property type="entry name" value="FAD/NAD(P)-binding domain"/>
    <property type="match status" value="2"/>
</dbReference>
<dbReference type="FunFam" id="3.30.390.30:FF:000001">
    <property type="entry name" value="Dihydrolipoyl dehydrogenase"/>
    <property type="match status" value="1"/>
</dbReference>
<dbReference type="GO" id="GO:0050660">
    <property type="term" value="F:flavin adenine dinucleotide binding"/>
    <property type="evidence" value="ECO:0007669"/>
    <property type="project" value="InterPro"/>
</dbReference>
<evidence type="ECO:0000256" key="8">
    <source>
        <dbReference type="ARBA" id="ARBA00023284"/>
    </source>
</evidence>
<feature type="domain" description="Pyridine nucleotide-disulphide oxidoreductase dimerisation" evidence="14">
    <location>
        <begin position="329"/>
        <end position="435"/>
    </location>
</feature>
<dbReference type="InterPro" id="IPR036188">
    <property type="entry name" value="FAD/NAD-bd_sf"/>
</dbReference>
<keyword evidence="17" id="KW-1185">Reference proteome</keyword>
<feature type="binding site" evidence="11">
    <location>
        <position position="261"/>
    </location>
    <ligand>
        <name>NAD(+)</name>
        <dbReference type="ChEBI" id="CHEBI:57540"/>
    </ligand>
</feature>
<dbReference type="PROSITE" id="PS00076">
    <property type="entry name" value="PYRIDINE_REDOX_1"/>
    <property type="match status" value="1"/>
</dbReference>
<feature type="binding site" evidence="11">
    <location>
        <position position="193"/>
    </location>
    <ligand>
        <name>NAD(+)</name>
        <dbReference type="ChEBI" id="CHEBI:57540"/>
    </ligand>
</feature>
<keyword evidence="4 11" id="KW-0274">FAD</keyword>
<dbReference type="PANTHER" id="PTHR22912:SF151">
    <property type="entry name" value="DIHYDROLIPOYL DEHYDROGENASE, MITOCHONDRIAL"/>
    <property type="match status" value="1"/>
</dbReference>
<dbReference type="GO" id="GO:0006103">
    <property type="term" value="P:2-oxoglutarate metabolic process"/>
    <property type="evidence" value="ECO:0007669"/>
    <property type="project" value="TreeGrafter"/>
</dbReference>
<keyword evidence="6 11" id="KW-0520">NAD</keyword>
<evidence type="ECO:0000259" key="14">
    <source>
        <dbReference type="Pfam" id="PF02852"/>
    </source>
</evidence>
<feature type="binding site" evidence="11">
    <location>
        <position position="50"/>
    </location>
    <ligand>
        <name>FAD</name>
        <dbReference type="ChEBI" id="CHEBI:57692"/>
    </ligand>
</feature>
<dbReference type="PIRSF" id="PIRSF000350">
    <property type="entry name" value="Mercury_reductase_MerA"/>
    <property type="match status" value="1"/>
</dbReference>
<evidence type="ECO:0000259" key="15">
    <source>
        <dbReference type="Pfam" id="PF07992"/>
    </source>
</evidence>
<dbReference type="PRINTS" id="PR00411">
    <property type="entry name" value="PNDRDTASEI"/>
</dbReference>
<gene>
    <name evidence="16" type="primary">lpdA</name>
    <name evidence="16" type="ORF">C5O25_09685</name>
</gene>
<dbReference type="PANTHER" id="PTHR22912">
    <property type="entry name" value="DISULFIDE OXIDOREDUCTASE"/>
    <property type="match status" value="1"/>
</dbReference>
<dbReference type="InterPro" id="IPR012999">
    <property type="entry name" value="Pyr_OxRdtase_I_AS"/>
</dbReference>
<feature type="binding site" evidence="11">
    <location>
        <begin position="135"/>
        <end position="137"/>
    </location>
    <ligand>
        <name>FAD</name>
        <dbReference type="ChEBI" id="CHEBI:57692"/>
    </ligand>
</feature>
<dbReference type="Gene3D" id="3.30.390.30">
    <property type="match status" value="1"/>
</dbReference>
<dbReference type="Pfam" id="PF02852">
    <property type="entry name" value="Pyr_redox_dim"/>
    <property type="match status" value="1"/>
</dbReference>
<dbReference type="EMBL" id="PUBV01000021">
    <property type="protein sequence ID" value="PWB06657.1"/>
    <property type="molecule type" value="Genomic_DNA"/>
</dbReference>
<dbReference type="GO" id="GO:0005737">
    <property type="term" value="C:cytoplasm"/>
    <property type="evidence" value="ECO:0007669"/>
    <property type="project" value="UniProtKB-ARBA"/>
</dbReference>
<organism evidence="16 17">
    <name type="scientific">Paramuribaculum intestinale</name>
    <dbReference type="NCBI Taxonomy" id="2094151"/>
    <lineage>
        <taxon>Bacteria</taxon>
        <taxon>Pseudomonadati</taxon>
        <taxon>Bacteroidota</taxon>
        <taxon>Bacteroidia</taxon>
        <taxon>Bacteroidales</taxon>
        <taxon>Muribaculaceae</taxon>
        <taxon>Paramuribaculum</taxon>
    </lineage>
</organism>
<evidence type="ECO:0000256" key="1">
    <source>
        <dbReference type="ARBA" id="ARBA00007532"/>
    </source>
</evidence>
<evidence type="ECO:0000313" key="17">
    <source>
        <dbReference type="Proteomes" id="UP000244925"/>
    </source>
</evidence>
<comment type="miscellaneous">
    <text evidence="13">The active site is a redox-active disulfide bond.</text>
</comment>
<comment type="cofactor">
    <cofactor evidence="11 13">
        <name>FAD</name>
        <dbReference type="ChEBI" id="CHEBI:57692"/>
    </cofactor>
    <text evidence="11 13">Binds 1 FAD per subunit.</text>
</comment>
<dbReference type="Proteomes" id="UP000244925">
    <property type="component" value="Unassembled WGS sequence"/>
</dbReference>
<dbReference type="NCBIfam" id="TIGR01350">
    <property type="entry name" value="lipoamide_DH"/>
    <property type="match status" value="1"/>
</dbReference>
<evidence type="ECO:0000256" key="9">
    <source>
        <dbReference type="ARBA" id="ARBA00049187"/>
    </source>
</evidence>
<comment type="caution">
    <text evidence="16">The sequence shown here is derived from an EMBL/GenBank/DDBJ whole genome shotgun (WGS) entry which is preliminary data.</text>
</comment>
<evidence type="ECO:0000256" key="5">
    <source>
        <dbReference type="ARBA" id="ARBA00023002"/>
    </source>
</evidence>
<keyword evidence="7" id="KW-1015">Disulfide bond</keyword>
<accession>A0A2V1IQF2</accession>
<feature type="binding site" evidence="11">
    <location>
        <begin position="307"/>
        <end position="310"/>
    </location>
    <ligand>
        <name>FAD</name>
        <dbReference type="ChEBI" id="CHEBI:57692"/>
    </ligand>
</feature>
<protein>
    <recommendedName>
        <fullName evidence="2 13">Dihydrolipoyl dehydrogenase</fullName>
        <ecNumber evidence="2 13">1.8.1.4</ecNumber>
    </recommendedName>
</protein>
<dbReference type="PRINTS" id="PR00368">
    <property type="entry name" value="FADPNR"/>
</dbReference>
<feature type="disulfide bond" description="Redox-active" evidence="12">
    <location>
        <begin position="41"/>
        <end position="46"/>
    </location>
</feature>
<feature type="active site" description="Proton acceptor" evidence="10">
    <location>
        <position position="427"/>
    </location>
</feature>
<feature type="binding site" evidence="11">
    <location>
        <position position="301"/>
    </location>
    <ligand>
        <name>FAD</name>
        <dbReference type="ChEBI" id="CHEBI:57692"/>
    </ligand>
</feature>
<evidence type="ECO:0000256" key="10">
    <source>
        <dbReference type="PIRSR" id="PIRSR000350-2"/>
    </source>
</evidence>
<dbReference type="Pfam" id="PF07992">
    <property type="entry name" value="Pyr_redox_2"/>
    <property type="match status" value="1"/>
</dbReference>
<keyword evidence="5 13" id="KW-0560">Oxidoreductase</keyword>
<dbReference type="RefSeq" id="WP_107036541.1">
    <property type="nucleotide sequence ID" value="NZ_CAONGC010000024.1"/>
</dbReference>
<keyword evidence="11" id="KW-0547">Nucleotide-binding</keyword>
<dbReference type="InterPro" id="IPR006258">
    <property type="entry name" value="Lipoamide_DH"/>
</dbReference>
<evidence type="ECO:0000256" key="11">
    <source>
        <dbReference type="PIRSR" id="PIRSR000350-3"/>
    </source>
</evidence>
<dbReference type="AlphaFoldDB" id="A0A2V1IQF2"/>
<dbReference type="InterPro" id="IPR023753">
    <property type="entry name" value="FAD/NAD-binding_dom"/>
</dbReference>
<comment type="similarity">
    <text evidence="1 13">Belongs to the class-I pyridine nucleotide-disulfide oxidoreductase family.</text>
</comment>
<keyword evidence="3 13" id="KW-0285">Flavoprotein</keyword>
<evidence type="ECO:0000256" key="4">
    <source>
        <dbReference type="ARBA" id="ARBA00022827"/>
    </source>
</evidence>
<dbReference type="GeneID" id="93424794"/>
<comment type="catalytic activity">
    <reaction evidence="9 13">
        <text>N(6)-[(R)-dihydrolipoyl]-L-lysyl-[protein] + NAD(+) = N(6)-[(R)-lipoyl]-L-lysyl-[protein] + NADH + H(+)</text>
        <dbReference type="Rhea" id="RHEA:15045"/>
        <dbReference type="Rhea" id="RHEA-COMP:10474"/>
        <dbReference type="Rhea" id="RHEA-COMP:10475"/>
        <dbReference type="ChEBI" id="CHEBI:15378"/>
        <dbReference type="ChEBI" id="CHEBI:57540"/>
        <dbReference type="ChEBI" id="CHEBI:57945"/>
        <dbReference type="ChEBI" id="CHEBI:83099"/>
        <dbReference type="ChEBI" id="CHEBI:83100"/>
        <dbReference type="EC" id="1.8.1.4"/>
    </reaction>
</comment>
<reference evidence="17" key="1">
    <citation type="submission" date="2018-02" db="EMBL/GenBank/DDBJ databases">
        <authorList>
            <person name="Clavel T."/>
            <person name="Strowig T."/>
        </authorList>
    </citation>
    <scope>NUCLEOTIDE SEQUENCE [LARGE SCALE GENOMIC DNA]</scope>
    <source>
        <strain evidence="17">DSM 100764</strain>
    </source>
</reference>
<dbReference type="InterPro" id="IPR050151">
    <property type="entry name" value="Class-I_Pyr_Nuc-Dis_Oxidored"/>
</dbReference>
<evidence type="ECO:0000256" key="12">
    <source>
        <dbReference type="PIRSR" id="PIRSR000350-4"/>
    </source>
</evidence>
<evidence type="ECO:0000256" key="3">
    <source>
        <dbReference type="ARBA" id="ARBA00022630"/>
    </source>
</evidence>
<dbReference type="InterPro" id="IPR001100">
    <property type="entry name" value="Pyr_nuc-diS_OxRdtase"/>
</dbReference>
<evidence type="ECO:0000256" key="6">
    <source>
        <dbReference type="ARBA" id="ARBA00023027"/>
    </source>
</evidence>
<evidence type="ECO:0000313" key="16">
    <source>
        <dbReference type="EMBL" id="PWB06657.1"/>
    </source>
</evidence>
<feature type="domain" description="FAD/NAD(P)-binding" evidence="15">
    <location>
        <begin position="5"/>
        <end position="316"/>
    </location>
</feature>
<evidence type="ECO:0000256" key="7">
    <source>
        <dbReference type="ARBA" id="ARBA00023157"/>
    </source>
</evidence>
<dbReference type="EC" id="1.8.1.4" evidence="2 13"/>
<dbReference type="InterPro" id="IPR016156">
    <property type="entry name" value="FAD/NAD-linked_Rdtase_dimer_sf"/>
</dbReference>
<keyword evidence="8 13" id="KW-0676">Redox-active center</keyword>
<dbReference type="SUPFAM" id="SSF55424">
    <property type="entry name" value="FAD/NAD-linked reductases, dimerisation (C-terminal) domain"/>
    <property type="match status" value="1"/>
</dbReference>
<proteinExistence type="inferred from homology"/>